<dbReference type="Proteomes" id="UP000690515">
    <property type="component" value="Unassembled WGS sequence"/>
</dbReference>
<dbReference type="InterPro" id="IPR051446">
    <property type="entry name" value="HTH_trans_reg/aminotransferase"/>
</dbReference>
<proteinExistence type="inferred from homology"/>
<accession>A0ABS5ZDW5</accession>
<dbReference type="InterPro" id="IPR004839">
    <property type="entry name" value="Aminotransferase_I/II_large"/>
</dbReference>
<dbReference type="InterPro" id="IPR036390">
    <property type="entry name" value="WH_DNA-bd_sf"/>
</dbReference>
<sequence>MKQLLYLSLAQQLCKQIHSGVFIAGQRLPSVRVLAQQTNMSISTVLRAYQLVEDKGLIEARHKSGYYVSSELITLQTQLEEQKPISPEWVTGSALIVDLIANATKENFHQFSTAQPAEDIAANKEIKQNMLRILRDNHLILSTNSELIGSLKLRQQLAYRLTKLGILASVENILITTGCQSAMMLCLKTFTRPGDVVAIATPAYYRILQLMEVLQLKVVEIPTHSLTGIDIPLLKKALSEWSVKAIIISPTVGNPLGESMSKESKQQLLTLIEEKNIPLIEDDAFADLSFEQARPEPIKALDKKGVVWYCGTVSKTISPQLKVGWMVMGEHADRVIYQHSLMGITPPHLNQLAVAEYLAQDKYQKHLQHTILTYQQRYYQTLSLIKKYFPKNIRVSSPTGGFVLWIELPEYIDATKIYFKAKQQGILITPGELFSVQSSKYKHCLRINFSKPWTEDRTKAIIWLGHFIEQQNI</sequence>
<dbReference type="InterPro" id="IPR036388">
    <property type="entry name" value="WH-like_DNA-bd_sf"/>
</dbReference>
<name>A0ABS5ZDW5_9GAMM</name>
<organism evidence="7 8">
    <name type="scientific">Zooshikella harenae</name>
    <dbReference type="NCBI Taxonomy" id="2827238"/>
    <lineage>
        <taxon>Bacteria</taxon>
        <taxon>Pseudomonadati</taxon>
        <taxon>Pseudomonadota</taxon>
        <taxon>Gammaproteobacteria</taxon>
        <taxon>Oceanospirillales</taxon>
        <taxon>Zooshikellaceae</taxon>
        <taxon>Zooshikella</taxon>
    </lineage>
</organism>
<evidence type="ECO:0000256" key="3">
    <source>
        <dbReference type="ARBA" id="ARBA00023015"/>
    </source>
</evidence>
<dbReference type="SMART" id="SM00345">
    <property type="entry name" value="HTH_GNTR"/>
    <property type="match status" value="1"/>
</dbReference>
<evidence type="ECO:0000256" key="5">
    <source>
        <dbReference type="ARBA" id="ARBA00023163"/>
    </source>
</evidence>
<evidence type="ECO:0000256" key="2">
    <source>
        <dbReference type="ARBA" id="ARBA00022898"/>
    </source>
</evidence>
<evidence type="ECO:0000313" key="7">
    <source>
        <dbReference type="EMBL" id="MBU2712165.1"/>
    </source>
</evidence>
<dbReference type="InterPro" id="IPR015422">
    <property type="entry name" value="PyrdxlP-dep_Trfase_small"/>
</dbReference>
<dbReference type="Gene3D" id="3.40.640.10">
    <property type="entry name" value="Type I PLP-dependent aspartate aminotransferase-like (Major domain)"/>
    <property type="match status" value="1"/>
</dbReference>
<comment type="caution">
    <text evidence="7">The sequence shown here is derived from an EMBL/GenBank/DDBJ whole genome shotgun (WGS) entry which is preliminary data.</text>
</comment>
<protein>
    <submittedName>
        <fullName evidence="7">PLP-dependent aminotransferase family protein</fullName>
    </submittedName>
</protein>
<gene>
    <name evidence="7" type="ORF">KCG35_13950</name>
</gene>
<dbReference type="EMBL" id="JAGSOY010000031">
    <property type="protein sequence ID" value="MBU2712165.1"/>
    <property type="molecule type" value="Genomic_DNA"/>
</dbReference>
<dbReference type="InterPro" id="IPR015424">
    <property type="entry name" value="PyrdxlP-dep_Trfase"/>
</dbReference>
<dbReference type="PANTHER" id="PTHR46577">
    <property type="entry name" value="HTH-TYPE TRANSCRIPTIONAL REGULATORY PROTEIN GABR"/>
    <property type="match status" value="1"/>
</dbReference>
<evidence type="ECO:0000256" key="4">
    <source>
        <dbReference type="ARBA" id="ARBA00023125"/>
    </source>
</evidence>
<dbReference type="PANTHER" id="PTHR46577:SF2">
    <property type="entry name" value="TRANSCRIPTIONAL REGULATORY PROTEIN"/>
    <property type="match status" value="1"/>
</dbReference>
<evidence type="ECO:0000259" key="6">
    <source>
        <dbReference type="PROSITE" id="PS50949"/>
    </source>
</evidence>
<keyword evidence="5" id="KW-0804">Transcription</keyword>
<keyword evidence="7" id="KW-0032">Aminotransferase</keyword>
<dbReference type="RefSeq" id="WP_215820394.1">
    <property type="nucleotide sequence ID" value="NZ_JAGSOY010000031.1"/>
</dbReference>
<reference evidence="7 8" key="1">
    <citation type="submission" date="2021-04" db="EMBL/GenBank/DDBJ databases">
        <authorList>
            <person name="Pira H."/>
            <person name="Risdian C."/>
            <person name="Wink J."/>
        </authorList>
    </citation>
    <scope>NUCLEOTIDE SEQUENCE [LARGE SCALE GENOMIC DNA]</scope>
    <source>
        <strain evidence="7 8">WH53</strain>
    </source>
</reference>
<evidence type="ECO:0000256" key="1">
    <source>
        <dbReference type="ARBA" id="ARBA00005384"/>
    </source>
</evidence>
<comment type="similarity">
    <text evidence="1">In the C-terminal section; belongs to the class-I pyridoxal-phosphate-dependent aminotransferase family.</text>
</comment>
<feature type="domain" description="HTH gntR-type" evidence="6">
    <location>
        <begin position="3"/>
        <end position="71"/>
    </location>
</feature>
<evidence type="ECO:0000313" key="8">
    <source>
        <dbReference type="Proteomes" id="UP000690515"/>
    </source>
</evidence>
<dbReference type="InterPro" id="IPR000524">
    <property type="entry name" value="Tscrpt_reg_HTH_GntR"/>
</dbReference>
<dbReference type="Gene3D" id="3.90.1150.10">
    <property type="entry name" value="Aspartate Aminotransferase, domain 1"/>
    <property type="match status" value="1"/>
</dbReference>
<dbReference type="GO" id="GO:0008483">
    <property type="term" value="F:transaminase activity"/>
    <property type="evidence" value="ECO:0007669"/>
    <property type="project" value="UniProtKB-KW"/>
</dbReference>
<dbReference type="SUPFAM" id="SSF53383">
    <property type="entry name" value="PLP-dependent transferases"/>
    <property type="match status" value="1"/>
</dbReference>
<keyword evidence="3" id="KW-0805">Transcription regulation</keyword>
<dbReference type="SUPFAM" id="SSF46785">
    <property type="entry name" value="Winged helix' DNA-binding domain"/>
    <property type="match status" value="1"/>
</dbReference>
<dbReference type="PROSITE" id="PS50949">
    <property type="entry name" value="HTH_GNTR"/>
    <property type="match status" value="1"/>
</dbReference>
<keyword evidence="4" id="KW-0238">DNA-binding</keyword>
<dbReference type="CDD" id="cd07377">
    <property type="entry name" value="WHTH_GntR"/>
    <property type="match status" value="1"/>
</dbReference>
<dbReference type="Pfam" id="PF00155">
    <property type="entry name" value="Aminotran_1_2"/>
    <property type="match status" value="1"/>
</dbReference>
<dbReference type="Pfam" id="PF00392">
    <property type="entry name" value="GntR"/>
    <property type="match status" value="1"/>
</dbReference>
<dbReference type="InterPro" id="IPR015421">
    <property type="entry name" value="PyrdxlP-dep_Trfase_major"/>
</dbReference>
<keyword evidence="2" id="KW-0663">Pyridoxal phosphate</keyword>
<keyword evidence="7" id="KW-0808">Transferase</keyword>
<keyword evidence="8" id="KW-1185">Reference proteome</keyword>
<dbReference type="Gene3D" id="1.10.10.10">
    <property type="entry name" value="Winged helix-like DNA-binding domain superfamily/Winged helix DNA-binding domain"/>
    <property type="match status" value="1"/>
</dbReference>
<dbReference type="CDD" id="cd00609">
    <property type="entry name" value="AAT_like"/>
    <property type="match status" value="1"/>
</dbReference>